<dbReference type="EMBL" id="FNYH01000001">
    <property type="protein sequence ID" value="SEI37366.1"/>
    <property type="molecule type" value="Genomic_DNA"/>
</dbReference>
<dbReference type="STRING" id="64971.SAMN05421831_10128"/>
<keyword evidence="2" id="KW-1185">Reference proteome</keyword>
<name>A0A1H6Q653_9GAMM</name>
<reference evidence="2" key="1">
    <citation type="submission" date="2016-10" db="EMBL/GenBank/DDBJ databases">
        <authorList>
            <person name="Varghese N."/>
            <person name="Submissions S."/>
        </authorList>
    </citation>
    <scope>NUCLEOTIDE SEQUENCE [LARGE SCALE GENOMIC DNA]</scope>
    <source>
        <strain evidence="2">DSM 7165</strain>
    </source>
</reference>
<dbReference type="RefSeq" id="WP_093307625.1">
    <property type="nucleotide sequence ID" value="NZ_FNYH01000001.1"/>
</dbReference>
<dbReference type="Proteomes" id="UP000242999">
    <property type="component" value="Unassembled WGS sequence"/>
</dbReference>
<gene>
    <name evidence="1" type="ORF">SAMN05421831_10128</name>
</gene>
<proteinExistence type="predicted"/>
<organism evidence="1 2">
    <name type="scientific">Allopseudospirillum japonicum</name>
    <dbReference type="NCBI Taxonomy" id="64971"/>
    <lineage>
        <taxon>Bacteria</taxon>
        <taxon>Pseudomonadati</taxon>
        <taxon>Pseudomonadota</taxon>
        <taxon>Gammaproteobacteria</taxon>
        <taxon>Oceanospirillales</taxon>
        <taxon>Oceanospirillaceae</taxon>
        <taxon>Allopseudospirillum</taxon>
    </lineage>
</organism>
<dbReference type="AlphaFoldDB" id="A0A1H6Q653"/>
<sequence>MMQRDTLVAIGGKYWRDNQESLYFEGLHQLEKLNFQVVYDSAGSVNEAILNGEVIPKQEARRLLSELSRAYIWYHFENDEFTYEGLDEAIAQQIIKRLRQQAAAMEDVLKKFNFWLEKRLQILTEGSKKKGASPKELADIERMQNRMLALAKEKNVKWLMEFSKENPKVRREKMMQALYQEAKRTL</sequence>
<evidence type="ECO:0000313" key="1">
    <source>
        <dbReference type="EMBL" id="SEI37366.1"/>
    </source>
</evidence>
<protein>
    <submittedName>
        <fullName evidence="1">Uncharacterized protein</fullName>
    </submittedName>
</protein>
<evidence type="ECO:0000313" key="2">
    <source>
        <dbReference type="Proteomes" id="UP000242999"/>
    </source>
</evidence>
<accession>A0A1H6Q653</accession>